<reference evidence="1" key="1">
    <citation type="submission" date="2014-07" db="EMBL/GenBank/DDBJ databases">
        <authorList>
            <person name="Martin A.A"/>
            <person name="De Silva N."/>
        </authorList>
    </citation>
    <scope>NUCLEOTIDE SEQUENCE</scope>
</reference>
<protein>
    <submittedName>
        <fullName evidence="2">NAM-associated domain-containing protein</fullName>
    </submittedName>
</protein>
<keyword evidence="1" id="KW-1185">Reference proteome</keyword>
<dbReference type="Proteomes" id="UP000035680">
    <property type="component" value="Unassembled WGS sequence"/>
</dbReference>
<name>A0A0K0FSD9_STRVS</name>
<proteinExistence type="predicted"/>
<evidence type="ECO:0000313" key="1">
    <source>
        <dbReference type="Proteomes" id="UP000035680"/>
    </source>
</evidence>
<organism evidence="1 2">
    <name type="scientific">Strongyloides venezuelensis</name>
    <name type="common">Threadworm</name>
    <dbReference type="NCBI Taxonomy" id="75913"/>
    <lineage>
        <taxon>Eukaryota</taxon>
        <taxon>Metazoa</taxon>
        <taxon>Ecdysozoa</taxon>
        <taxon>Nematoda</taxon>
        <taxon>Chromadorea</taxon>
        <taxon>Rhabditida</taxon>
        <taxon>Tylenchina</taxon>
        <taxon>Panagrolaimomorpha</taxon>
        <taxon>Strongyloidoidea</taxon>
        <taxon>Strongyloididae</taxon>
        <taxon>Strongyloides</taxon>
    </lineage>
</organism>
<accession>A0A0K0FSD9</accession>
<dbReference type="WBParaSite" id="SVE_1333300.1">
    <property type="protein sequence ID" value="SVE_1333300.1"/>
    <property type="gene ID" value="SVE_1333300"/>
</dbReference>
<dbReference type="AlphaFoldDB" id="A0A0K0FSD9"/>
<sequence length="167" mass="19038">MKDSRLAELVNETTIILNSNILIKDLCKSIMDRYDLGHVADNFQVYVRHLDSEYYPWKTYFGDNNGQISNPTIQVTKNEFEGHSSRGLPFDSLLNMDEIARARHWNNTSTSRRILQVPEMGLTRNLASGPQQNRTSHDHLGSNAFKDHVEALDSIIRGLSNKTPSHN</sequence>
<reference evidence="2" key="2">
    <citation type="submission" date="2015-08" db="UniProtKB">
        <authorList>
            <consortium name="WormBaseParasite"/>
        </authorList>
    </citation>
    <scope>IDENTIFICATION</scope>
</reference>
<evidence type="ECO:0000313" key="2">
    <source>
        <dbReference type="WBParaSite" id="SVE_1333300.1"/>
    </source>
</evidence>